<dbReference type="EMBL" id="LT630450">
    <property type="protein sequence ID" value="SFV72361.1"/>
    <property type="molecule type" value="Genomic_DNA"/>
</dbReference>
<evidence type="ECO:0000256" key="1">
    <source>
        <dbReference type="SAM" id="MobiDB-lite"/>
    </source>
</evidence>
<dbReference type="InterPro" id="IPR016181">
    <property type="entry name" value="Acyl_CoA_acyltransferase"/>
</dbReference>
<name>A0A1K1LCB9_9BACT</name>
<dbReference type="RefSeq" id="WP_072332590.1">
    <property type="nucleotide sequence ID" value="NZ_LT630450.1"/>
</dbReference>
<dbReference type="AlphaFoldDB" id="A0A1K1LCB9"/>
<dbReference type="InterPro" id="IPR027417">
    <property type="entry name" value="P-loop_NTPase"/>
</dbReference>
<evidence type="ECO:0000313" key="2">
    <source>
        <dbReference type="EMBL" id="SFV72361.1"/>
    </source>
</evidence>
<dbReference type="SUPFAM" id="SSF52540">
    <property type="entry name" value="P-loop containing nucleoside triphosphate hydrolases"/>
    <property type="match status" value="1"/>
</dbReference>
<evidence type="ECO:0008006" key="4">
    <source>
        <dbReference type="Google" id="ProtNLM"/>
    </source>
</evidence>
<reference evidence="3" key="1">
    <citation type="submission" date="2016-10" db="EMBL/GenBank/DDBJ databases">
        <authorList>
            <person name="Wegmann U."/>
        </authorList>
    </citation>
    <scope>NUCLEOTIDE SEQUENCE [LARGE SCALE GENOMIC DNA]</scope>
</reference>
<evidence type="ECO:0000313" key="3">
    <source>
        <dbReference type="Proteomes" id="UP000186323"/>
    </source>
</evidence>
<accession>A0A1K1LCB9</accession>
<organism evidence="2 3">
    <name type="scientific">Desulfovibrio piger</name>
    <dbReference type="NCBI Taxonomy" id="901"/>
    <lineage>
        <taxon>Bacteria</taxon>
        <taxon>Pseudomonadati</taxon>
        <taxon>Thermodesulfobacteriota</taxon>
        <taxon>Desulfovibrionia</taxon>
        <taxon>Desulfovibrionales</taxon>
        <taxon>Desulfovibrionaceae</taxon>
        <taxon>Desulfovibrio</taxon>
    </lineage>
</organism>
<dbReference type="KEGG" id="dpg:DESPIGER_0471"/>
<dbReference type="Proteomes" id="UP000186323">
    <property type="component" value="Chromosome I"/>
</dbReference>
<feature type="region of interest" description="Disordered" evidence="1">
    <location>
        <begin position="340"/>
        <end position="366"/>
    </location>
</feature>
<dbReference type="Gene3D" id="3.40.50.300">
    <property type="entry name" value="P-loop containing nucleotide triphosphate hydrolases"/>
    <property type="match status" value="1"/>
</dbReference>
<gene>
    <name evidence="2" type="ORF">DESPIGER_0471</name>
</gene>
<keyword evidence="3" id="KW-1185">Reference proteome</keyword>
<dbReference type="Gene3D" id="3.40.630.30">
    <property type="match status" value="1"/>
</dbReference>
<sequence length="387" mass="42741">MKIAIHYPAPTFDSYRAALVRSLFNADGIGFDLDADLPIDGPDAEPWQIGLVVGPSGSGKSSIGSRIWGEKALRGAEGWPKDRPIIDAISPEDGGGNWQAVTGALSAVGLGDVPAWLRPYHVLSTGERFRASLARLICEAPERAVVDEFTSVVDRQIAKIGATAFAKAWRRTGGQVVLLSCHYDIIDWLAPDWIFDTGGDGFRWTRGCLQRPRFELEIRQTGWEWWPYFEPHHYLKLPHMIAATNYVGFVDGQPVAHVAVSTRQGFVEARACRLVVMPEWQGAGVGMRFLNTICQMWRDGQNRYGKPMPTLFHTSHPGMCAALRRSPLWTQVSARLYGENKARSARSMTRSRERAGTLQGQGHSPGYGGHFRAVQGFRYIGGATCAS</sequence>
<dbReference type="OrthoDB" id="256817at2"/>
<dbReference type="SUPFAM" id="SSF55729">
    <property type="entry name" value="Acyl-CoA N-acyltransferases (Nat)"/>
    <property type="match status" value="1"/>
</dbReference>
<proteinExistence type="predicted"/>
<protein>
    <recommendedName>
        <fullName evidence="4">N-acetyltransferase domain-containing protein</fullName>
    </recommendedName>
</protein>
<dbReference type="CDD" id="cd00267">
    <property type="entry name" value="ABC_ATPase"/>
    <property type="match status" value="1"/>
</dbReference>